<dbReference type="Pfam" id="PF00534">
    <property type="entry name" value="Glycos_transf_1"/>
    <property type="match status" value="1"/>
</dbReference>
<proteinExistence type="predicted"/>
<dbReference type="CDD" id="cd03801">
    <property type="entry name" value="GT4_PimA-like"/>
    <property type="match status" value="1"/>
</dbReference>
<dbReference type="STRING" id="1434232.MAIT1_03332"/>
<dbReference type="OrthoDB" id="529131at2"/>
<feature type="domain" description="Glycosyltransferase subfamily 4-like N-terminal" evidence="2">
    <location>
        <begin position="13"/>
        <end position="184"/>
    </location>
</feature>
<sequence length="382" mass="41757">MRIALVLMRYNPFGGFERQAALLARHLLDQGHAVTLICARWRGELPDGARSVTVPFISGASWLKVWSFARGVSAHLQQHGGEYDRVIAFERAPGADLYRAGSACHRSWLALRAQQGGWRDALSRRINPLHGVINGVERRIAEDARTGRTRIITLAPSGAAQWREYYPIPPERFAIIPPALDFSRFDNPPTRQQARATWGLAESDPVWLHVGSGFRIKRLGLTIAALAQAPLTHLLVAGRDKKLQRPMQALAQEWGVAERVHFLGGVDDVAACYAAADLLVLPTLLDTFGAVTAEALFMGLPVAVGEGAGSAALIGGDARIGRTLPQKITPEALAQSCAQLLQAEQSWDEQQRDDARQTRRQAAMSCAPQRVFAAYEALLNSI</sequence>
<dbReference type="RefSeq" id="WP_085441808.1">
    <property type="nucleotide sequence ID" value="NZ_LVJN01000018.1"/>
</dbReference>
<dbReference type="Gene3D" id="3.40.50.2000">
    <property type="entry name" value="Glycogen Phosphorylase B"/>
    <property type="match status" value="2"/>
</dbReference>
<gene>
    <name evidence="3" type="ORF">MAIT1_03332</name>
</gene>
<dbReference type="Proteomes" id="UP000194003">
    <property type="component" value="Unassembled WGS sequence"/>
</dbReference>
<feature type="domain" description="Glycosyl transferase family 1" evidence="1">
    <location>
        <begin position="191"/>
        <end position="349"/>
    </location>
</feature>
<dbReference type="EMBL" id="LVJN01000018">
    <property type="protein sequence ID" value="OSM05175.1"/>
    <property type="molecule type" value="Genomic_DNA"/>
</dbReference>
<organism evidence="3 4">
    <name type="scientific">Magnetofaba australis IT-1</name>
    <dbReference type="NCBI Taxonomy" id="1434232"/>
    <lineage>
        <taxon>Bacteria</taxon>
        <taxon>Pseudomonadati</taxon>
        <taxon>Pseudomonadota</taxon>
        <taxon>Magnetococcia</taxon>
        <taxon>Magnetococcales</taxon>
        <taxon>Magnetococcaceae</taxon>
        <taxon>Magnetofaba</taxon>
    </lineage>
</organism>
<comment type="caution">
    <text evidence="3">The sequence shown here is derived from an EMBL/GenBank/DDBJ whole genome shotgun (WGS) entry which is preliminary data.</text>
</comment>
<dbReference type="Pfam" id="PF13439">
    <property type="entry name" value="Glyco_transf_4"/>
    <property type="match status" value="1"/>
</dbReference>
<name>A0A1Y2K8Q7_9PROT</name>
<evidence type="ECO:0000259" key="1">
    <source>
        <dbReference type="Pfam" id="PF00534"/>
    </source>
</evidence>
<dbReference type="PANTHER" id="PTHR12526:SF641">
    <property type="entry name" value="LIPOPOLYSACCHARIDE CORE BIOSYNTHESIS PROTEIN RFAG"/>
    <property type="match status" value="1"/>
</dbReference>
<dbReference type="AlphaFoldDB" id="A0A1Y2K8Q7"/>
<dbReference type="InterPro" id="IPR001296">
    <property type="entry name" value="Glyco_trans_1"/>
</dbReference>
<evidence type="ECO:0000259" key="2">
    <source>
        <dbReference type="Pfam" id="PF13439"/>
    </source>
</evidence>
<evidence type="ECO:0000313" key="3">
    <source>
        <dbReference type="EMBL" id="OSM05175.1"/>
    </source>
</evidence>
<keyword evidence="4" id="KW-1185">Reference proteome</keyword>
<evidence type="ECO:0000313" key="4">
    <source>
        <dbReference type="Proteomes" id="UP000194003"/>
    </source>
</evidence>
<accession>A0A1Y2K8Q7</accession>
<protein>
    <submittedName>
        <fullName evidence="3">Putative group 1 glycosyl transferase</fullName>
    </submittedName>
</protein>
<dbReference type="GO" id="GO:0016757">
    <property type="term" value="F:glycosyltransferase activity"/>
    <property type="evidence" value="ECO:0007669"/>
    <property type="project" value="InterPro"/>
</dbReference>
<dbReference type="SUPFAM" id="SSF53756">
    <property type="entry name" value="UDP-Glycosyltransferase/glycogen phosphorylase"/>
    <property type="match status" value="1"/>
</dbReference>
<reference evidence="3 4" key="1">
    <citation type="journal article" date="2016" name="BMC Genomics">
        <title>Combined genomic and structural analyses of a cultured magnetotactic bacterium reveals its niche adaptation to a dynamic environment.</title>
        <authorList>
            <person name="Araujo A.C."/>
            <person name="Morillo V."/>
            <person name="Cypriano J."/>
            <person name="Teixeira L.C."/>
            <person name="Leao P."/>
            <person name="Lyra S."/>
            <person name="Almeida L.G."/>
            <person name="Bazylinski D.A."/>
            <person name="Vasconcellos A.T."/>
            <person name="Abreu F."/>
            <person name="Lins U."/>
        </authorList>
    </citation>
    <scope>NUCLEOTIDE SEQUENCE [LARGE SCALE GENOMIC DNA]</scope>
    <source>
        <strain evidence="3 4">IT-1</strain>
    </source>
</reference>
<keyword evidence="3" id="KW-0808">Transferase</keyword>
<dbReference type="PANTHER" id="PTHR12526">
    <property type="entry name" value="GLYCOSYLTRANSFERASE"/>
    <property type="match status" value="1"/>
</dbReference>
<dbReference type="InterPro" id="IPR028098">
    <property type="entry name" value="Glyco_trans_4-like_N"/>
</dbReference>